<dbReference type="AlphaFoldDB" id="A0A853F4X8"/>
<comment type="caution">
    <text evidence="4">The sequence shown here is derived from an EMBL/GenBank/DDBJ whole genome shotgun (WGS) entry which is preliminary data.</text>
</comment>
<evidence type="ECO:0000259" key="3">
    <source>
        <dbReference type="PROSITE" id="PS50076"/>
    </source>
</evidence>
<dbReference type="PROSITE" id="PS50076">
    <property type="entry name" value="DNAJ_2"/>
    <property type="match status" value="1"/>
</dbReference>
<feature type="transmembrane region" description="Helical" evidence="2">
    <location>
        <begin position="7"/>
        <end position="28"/>
    </location>
</feature>
<keyword evidence="2" id="KW-0472">Membrane</keyword>
<dbReference type="Pfam" id="PF05099">
    <property type="entry name" value="TerB"/>
    <property type="match status" value="1"/>
</dbReference>
<evidence type="ECO:0000256" key="1">
    <source>
        <dbReference type="ARBA" id="ARBA00023186"/>
    </source>
</evidence>
<reference evidence="4 5" key="1">
    <citation type="submission" date="2020-05" db="EMBL/GenBank/DDBJ databases">
        <title>Horizontal transmission and recombination maintain forever young bacterial symbiont genomes.</title>
        <authorList>
            <person name="Russell S.L."/>
            <person name="Pepper-Tunick E."/>
            <person name="Svedberg J."/>
            <person name="Byrne A."/>
            <person name="Ruelas Castillo J."/>
            <person name="Vollmers C."/>
            <person name="Beinart R.A."/>
            <person name="Corbett-Detig R."/>
        </authorList>
    </citation>
    <scope>NUCLEOTIDE SEQUENCE [LARGE SCALE GENOMIC DNA]</scope>
    <source>
        <strain evidence="4">455</strain>
    </source>
</reference>
<dbReference type="Gene3D" id="1.10.3680.10">
    <property type="entry name" value="TerB-like"/>
    <property type="match status" value="1"/>
</dbReference>
<dbReference type="SMART" id="SM00271">
    <property type="entry name" value="DnaJ"/>
    <property type="match status" value="1"/>
</dbReference>
<dbReference type="Pfam" id="PF00226">
    <property type="entry name" value="DnaJ"/>
    <property type="match status" value="1"/>
</dbReference>
<dbReference type="Proteomes" id="UP000568751">
    <property type="component" value="Unassembled WGS sequence"/>
</dbReference>
<dbReference type="SUPFAM" id="SSF158682">
    <property type="entry name" value="TerB-like"/>
    <property type="match status" value="1"/>
</dbReference>
<dbReference type="InterPro" id="IPR001623">
    <property type="entry name" value="DnaJ_domain"/>
</dbReference>
<dbReference type="Gene3D" id="1.10.287.110">
    <property type="entry name" value="DnaJ domain"/>
    <property type="match status" value="1"/>
</dbReference>
<keyword evidence="1" id="KW-0143">Chaperone</keyword>
<dbReference type="EMBL" id="JACCHT010000002">
    <property type="protein sequence ID" value="NYT28061.1"/>
    <property type="molecule type" value="Genomic_DNA"/>
</dbReference>
<protein>
    <submittedName>
        <fullName evidence="4">Co-chaperone DjlA</fullName>
    </submittedName>
</protein>
<organism evidence="4 5">
    <name type="scientific">Candidatus Thiodubiliella endoseptemdiera</name>
    <dbReference type="NCBI Taxonomy" id="2738886"/>
    <lineage>
        <taxon>Bacteria</taxon>
        <taxon>Pseudomonadati</taxon>
        <taxon>Pseudomonadota</taxon>
        <taxon>Gammaproteobacteria</taxon>
        <taxon>Candidatus Pseudothioglobaceae</taxon>
        <taxon>Candidatus Thiodubiliella</taxon>
    </lineage>
</organism>
<dbReference type="InterPro" id="IPR029024">
    <property type="entry name" value="TerB-like"/>
</dbReference>
<feature type="domain" description="J" evidence="3">
    <location>
        <begin position="178"/>
        <end position="242"/>
    </location>
</feature>
<evidence type="ECO:0000313" key="5">
    <source>
        <dbReference type="Proteomes" id="UP000568751"/>
    </source>
</evidence>
<dbReference type="InterPro" id="IPR007791">
    <property type="entry name" value="DjlA_N"/>
</dbReference>
<dbReference type="InterPro" id="IPR036869">
    <property type="entry name" value="J_dom_sf"/>
</dbReference>
<keyword evidence="2" id="KW-0812">Transmembrane</keyword>
<sequence>MIFLAAILGYSINGYIGALIGVLLGWVVKSAMNASLTNKHNEATESFLTSLFSILAKIAKADGIISKEEIEAVTRFMGTIRLNSEDKKTAINAFREASSNTKSIYQYASQYRATASKEMCEITYAVLWDVAYSDGTIHPEEENILREIPRYLGLNDNIYHKYSNTSSGNTHQTSGINEHYELLNCHINSTDKEIKRAYRKAIGAYHPDKIQSKGLPKEFMDFANEQSKKINKAYDSIKKHRSL</sequence>
<dbReference type="RefSeq" id="WP_369151201.1">
    <property type="nucleotide sequence ID" value="NZ_OZ156463.1"/>
</dbReference>
<dbReference type="CDD" id="cd07316">
    <property type="entry name" value="terB_like_DjlA"/>
    <property type="match status" value="1"/>
</dbReference>
<gene>
    <name evidence="4" type="primary">djlA</name>
    <name evidence="4" type="ORF">H0A76_09350</name>
</gene>
<evidence type="ECO:0000313" key="4">
    <source>
        <dbReference type="EMBL" id="NYT28061.1"/>
    </source>
</evidence>
<keyword evidence="2" id="KW-1133">Transmembrane helix</keyword>
<name>A0A853F4X8_9GAMM</name>
<dbReference type="CDD" id="cd06257">
    <property type="entry name" value="DnaJ"/>
    <property type="match status" value="1"/>
</dbReference>
<proteinExistence type="predicted"/>
<dbReference type="NCBIfam" id="NF006948">
    <property type="entry name" value="PRK09430.1"/>
    <property type="match status" value="1"/>
</dbReference>
<dbReference type="PRINTS" id="PR00625">
    <property type="entry name" value="JDOMAIN"/>
</dbReference>
<accession>A0A853F4X8</accession>
<dbReference type="SUPFAM" id="SSF46565">
    <property type="entry name" value="Chaperone J-domain"/>
    <property type="match status" value="1"/>
</dbReference>
<evidence type="ECO:0000256" key="2">
    <source>
        <dbReference type="SAM" id="Phobius"/>
    </source>
</evidence>